<keyword evidence="2" id="KW-1185">Reference proteome</keyword>
<dbReference type="OrthoDB" id="1068471at2759"/>
<reference evidence="1 2" key="1">
    <citation type="journal article" date="2020" name="J. Phycol.">
        <title>Comparative genome analysis reveals Cyanidiococcus gen. nov., a new extremophilic red algal genus sister to Cyanidioschyzon (Cyanidioschyzonaceae, Rhodophyta).</title>
        <authorList>
            <person name="Liu S.-L."/>
            <person name="Chiang Y.-R."/>
            <person name="Yoon H.S."/>
            <person name="Fu H.-Y."/>
        </authorList>
    </citation>
    <scope>NUCLEOTIDE SEQUENCE [LARGE SCALE GENOMIC DNA]</scope>
    <source>
        <strain evidence="1 2">THAL066</strain>
    </source>
</reference>
<protein>
    <submittedName>
        <fullName evidence="1">Uncharacterized protein</fullName>
    </submittedName>
</protein>
<dbReference type="InterPro" id="IPR015943">
    <property type="entry name" value="WD40/YVTN_repeat-like_dom_sf"/>
</dbReference>
<sequence>MAAYAYGPWIRARKSSSNALEIQLNPLEAFQVAMTTDATQVAAGGDVYAGAPRPGVACVASLFSVPSTERLQSFEIEPASRLENYRFTMCMRFVGTDETGSRSGVLVCGGNDGSIVRADLETRNWDRFVLNARGAGKTAPTTASGLPIRALAQVNREADVVFCASEDECVHVVDWRMREQASLLGTAGSGPLFATAIAEDNTMLVFAAGADGRVRAYDRRTGECVYTRGGDASKTIWALESMGGLYVDSHRILCGGDDGYIEVLKT</sequence>
<name>A0A7J7IGW9_9RHOD</name>
<evidence type="ECO:0000313" key="1">
    <source>
        <dbReference type="EMBL" id="KAF6001551.1"/>
    </source>
</evidence>
<gene>
    <name evidence="1" type="ORF">F1559_003120</name>
</gene>
<accession>A0A7J7IGW9</accession>
<dbReference type="InterPro" id="IPR036322">
    <property type="entry name" value="WD40_repeat_dom_sf"/>
</dbReference>
<proteinExistence type="predicted"/>
<dbReference type="AlphaFoldDB" id="A0A7J7IGW9"/>
<dbReference type="Gene3D" id="2.130.10.10">
    <property type="entry name" value="YVTN repeat-like/Quinoprotein amine dehydrogenase"/>
    <property type="match status" value="1"/>
</dbReference>
<organism evidence="1 2">
    <name type="scientific">Cyanidiococcus yangmingshanensis</name>
    <dbReference type="NCBI Taxonomy" id="2690220"/>
    <lineage>
        <taxon>Eukaryota</taxon>
        <taxon>Rhodophyta</taxon>
        <taxon>Bangiophyceae</taxon>
        <taxon>Cyanidiales</taxon>
        <taxon>Cyanidiaceae</taxon>
        <taxon>Cyanidiococcus</taxon>
    </lineage>
</organism>
<dbReference type="SUPFAM" id="SSF50978">
    <property type="entry name" value="WD40 repeat-like"/>
    <property type="match status" value="1"/>
</dbReference>
<dbReference type="Proteomes" id="UP000530660">
    <property type="component" value="Unassembled WGS sequence"/>
</dbReference>
<comment type="caution">
    <text evidence="1">The sequence shown here is derived from an EMBL/GenBank/DDBJ whole genome shotgun (WGS) entry which is preliminary data.</text>
</comment>
<evidence type="ECO:0000313" key="2">
    <source>
        <dbReference type="Proteomes" id="UP000530660"/>
    </source>
</evidence>
<dbReference type="EMBL" id="VWRR01000014">
    <property type="protein sequence ID" value="KAF6001551.1"/>
    <property type="molecule type" value="Genomic_DNA"/>
</dbReference>